<dbReference type="GeneID" id="92853153"/>
<reference evidence="1 2" key="1">
    <citation type="submission" date="2023-03" db="EMBL/GenBank/DDBJ databases">
        <title>Agriculturally important microbes genome sequencing.</title>
        <authorList>
            <person name="Dunlap C."/>
        </authorList>
    </citation>
    <scope>NUCLEOTIDE SEQUENCE [LARGE SCALE GENOMIC DNA]</scope>
    <source>
        <strain evidence="1 2">CBP-3203</strain>
    </source>
</reference>
<proteinExistence type="predicted"/>
<comment type="caution">
    <text evidence="1">The sequence shown here is derived from an EMBL/GenBank/DDBJ whole genome shotgun (WGS) entry which is preliminary data.</text>
</comment>
<sequence length="52" mass="6025">MNTLSFYNKKKDKWEDIYTVAVTDGKNILTASELFERLKTLEDEVAKLKGKT</sequence>
<evidence type="ECO:0000313" key="1">
    <source>
        <dbReference type="EMBL" id="MEC0487381.1"/>
    </source>
</evidence>
<dbReference type="EMBL" id="JARRTL010000030">
    <property type="protein sequence ID" value="MEC0487381.1"/>
    <property type="molecule type" value="Genomic_DNA"/>
</dbReference>
<organism evidence="1 2">
    <name type="scientific">Bacillus glycinifermentans</name>
    <dbReference type="NCBI Taxonomy" id="1664069"/>
    <lineage>
        <taxon>Bacteria</taxon>
        <taxon>Bacillati</taxon>
        <taxon>Bacillota</taxon>
        <taxon>Bacilli</taxon>
        <taxon>Bacillales</taxon>
        <taxon>Bacillaceae</taxon>
        <taxon>Bacillus</taxon>
    </lineage>
</organism>
<keyword evidence="2" id="KW-1185">Reference proteome</keyword>
<evidence type="ECO:0000313" key="2">
    <source>
        <dbReference type="Proteomes" id="UP001341297"/>
    </source>
</evidence>
<gene>
    <name evidence="1" type="ORF">P8828_21760</name>
</gene>
<dbReference type="RefSeq" id="WP_156415981.1">
    <property type="nucleotide sequence ID" value="NZ_CP023481.1"/>
</dbReference>
<dbReference type="Proteomes" id="UP001341297">
    <property type="component" value="Unassembled WGS sequence"/>
</dbReference>
<accession>A0ABU6H8Q0</accession>
<protein>
    <submittedName>
        <fullName evidence="1">Uncharacterized protein</fullName>
    </submittedName>
</protein>
<name>A0ABU6H8Q0_9BACI</name>